<name>A0A024TUI5_9STRA</name>
<sequence length="165" mass="17881">MALVKFNARMGILEARVGAINNPFGPRQSRFCLPTRAMFSAAHLVAALVAWIAPSDGLLIMSSPRSTHSPPDAIEKCIAPGSTVNVQVGVVAEHDGVAHVQVCRLPDVNDMDDVMPDECFKPAKQPHENEPWRVAPGVHVWSTNIALPSAHDSRAVVRWWYDGGG</sequence>
<dbReference type="RefSeq" id="XP_008873868.1">
    <property type="nucleotide sequence ID" value="XM_008875646.1"/>
</dbReference>
<organism evidence="1">
    <name type="scientific">Aphanomyces invadans</name>
    <dbReference type="NCBI Taxonomy" id="157072"/>
    <lineage>
        <taxon>Eukaryota</taxon>
        <taxon>Sar</taxon>
        <taxon>Stramenopiles</taxon>
        <taxon>Oomycota</taxon>
        <taxon>Saprolegniomycetes</taxon>
        <taxon>Saprolegniales</taxon>
        <taxon>Verrucalvaceae</taxon>
        <taxon>Aphanomyces</taxon>
    </lineage>
</organism>
<evidence type="ECO:0008006" key="2">
    <source>
        <dbReference type="Google" id="ProtNLM"/>
    </source>
</evidence>
<protein>
    <recommendedName>
        <fullName evidence="2">Chitin-binding type-4 domain-containing protein</fullName>
    </recommendedName>
</protein>
<dbReference type="GeneID" id="20086600"/>
<dbReference type="EMBL" id="KI913972">
    <property type="protein sequence ID" value="ETV97659.1"/>
    <property type="molecule type" value="Genomic_DNA"/>
</dbReference>
<gene>
    <name evidence="1" type="ORF">H310_09550</name>
</gene>
<accession>A0A024TUI5</accession>
<dbReference type="VEuPathDB" id="FungiDB:H310_09550"/>
<evidence type="ECO:0000313" key="1">
    <source>
        <dbReference type="EMBL" id="ETV97659.1"/>
    </source>
</evidence>
<proteinExistence type="predicted"/>
<reference evidence="1" key="1">
    <citation type="submission" date="2013-12" db="EMBL/GenBank/DDBJ databases">
        <title>The Genome Sequence of Aphanomyces invadans NJM9701.</title>
        <authorList>
            <consortium name="The Broad Institute Genomics Platform"/>
            <person name="Russ C."/>
            <person name="Tyler B."/>
            <person name="van West P."/>
            <person name="Dieguez-Uribeondo J."/>
            <person name="Young S.K."/>
            <person name="Zeng Q."/>
            <person name="Gargeya S."/>
            <person name="Fitzgerald M."/>
            <person name="Abouelleil A."/>
            <person name="Alvarado L."/>
            <person name="Chapman S.B."/>
            <person name="Gainer-Dewar J."/>
            <person name="Goldberg J."/>
            <person name="Griggs A."/>
            <person name="Gujja S."/>
            <person name="Hansen M."/>
            <person name="Howarth C."/>
            <person name="Imamovic A."/>
            <person name="Ireland A."/>
            <person name="Larimer J."/>
            <person name="McCowan C."/>
            <person name="Murphy C."/>
            <person name="Pearson M."/>
            <person name="Poon T.W."/>
            <person name="Priest M."/>
            <person name="Roberts A."/>
            <person name="Saif S."/>
            <person name="Shea T."/>
            <person name="Sykes S."/>
            <person name="Wortman J."/>
            <person name="Nusbaum C."/>
            <person name="Birren B."/>
        </authorList>
    </citation>
    <scope>NUCLEOTIDE SEQUENCE [LARGE SCALE GENOMIC DNA]</scope>
    <source>
        <strain evidence="1">NJM9701</strain>
    </source>
</reference>
<dbReference type="AlphaFoldDB" id="A0A024TUI5"/>
<dbReference type="OrthoDB" id="73137at2759"/>